<dbReference type="Pfam" id="PF00651">
    <property type="entry name" value="BTB"/>
    <property type="match status" value="1"/>
</dbReference>
<evidence type="ECO:0000259" key="1">
    <source>
        <dbReference type="PROSITE" id="PS50097"/>
    </source>
</evidence>
<dbReference type="CDD" id="cd18186">
    <property type="entry name" value="BTB_POZ_ZBTB_KLHL-like"/>
    <property type="match status" value="1"/>
</dbReference>
<dbReference type="SUPFAM" id="SSF54695">
    <property type="entry name" value="POZ domain"/>
    <property type="match status" value="1"/>
</dbReference>
<dbReference type="Gene3D" id="3.30.710.10">
    <property type="entry name" value="Potassium Channel Kv1.1, Chain A"/>
    <property type="match status" value="1"/>
</dbReference>
<dbReference type="EMBL" id="LT853694">
    <property type="protein sequence ID" value="SMQ48697.1"/>
    <property type="molecule type" value="Genomic_DNA"/>
</dbReference>
<name>A0A1X7RNX2_ZYMT9</name>
<dbReference type="InterPro" id="IPR000210">
    <property type="entry name" value="BTB/POZ_dom"/>
</dbReference>
<evidence type="ECO:0000313" key="3">
    <source>
        <dbReference type="Proteomes" id="UP000215127"/>
    </source>
</evidence>
<keyword evidence="3" id="KW-1185">Reference proteome</keyword>
<organism evidence="2 3">
    <name type="scientific">Zymoseptoria tritici (strain ST99CH_3D7)</name>
    <dbReference type="NCBI Taxonomy" id="1276538"/>
    <lineage>
        <taxon>Eukaryota</taxon>
        <taxon>Fungi</taxon>
        <taxon>Dikarya</taxon>
        <taxon>Ascomycota</taxon>
        <taxon>Pezizomycotina</taxon>
        <taxon>Dothideomycetes</taxon>
        <taxon>Dothideomycetidae</taxon>
        <taxon>Mycosphaerellales</taxon>
        <taxon>Mycosphaerellaceae</taxon>
        <taxon>Zymoseptoria</taxon>
    </lineage>
</organism>
<dbReference type="AlphaFoldDB" id="A0A1X7RNX2"/>
<feature type="domain" description="BTB" evidence="1">
    <location>
        <begin position="14"/>
        <end position="75"/>
    </location>
</feature>
<sequence length="256" mass="28844">MQLTPEAYLQAIQSDRVYLIAQGHEIPVHKALLAFYSEYFALILSQNNPVKSEDGKISLPNVSIATLKQYAYWTYQTPNFTFPGDAEIEQLQESKTMLIDLWIFGETYGVARLQNEVMSALCALLSTRPLLLAKADITAIFRRSPSSYSQLRRLTSLILVAQAQVKNSPVRIEEYDSPMFGGLTSMLYRSMHTWYTSVISEKKKPKLPQLLQLQSIQSGLAVREPEPEDWVLRLCGLVVPVAQAGMSKGEPIELED</sequence>
<dbReference type="InterPro" id="IPR011333">
    <property type="entry name" value="SKP1/BTB/POZ_sf"/>
</dbReference>
<reference evidence="2 3" key="1">
    <citation type="submission" date="2016-06" db="EMBL/GenBank/DDBJ databases">
        <authorList>
            <person name="Kjaerup R.B."/>
            <person name="Dalgaard T.S."/>
            <person name="Juul-Madsen H.R."/>
        </authorList>
    </citation>
    <scope>NUCLEOTIDE SEQUENCE [LARGE SCALE GENOMIC DNA]</scope>
</reference>
<dbReference type="Proteomes" id="UP000215127">
    <property type="component" value="Chromosome 3"/>
</dbReference>
<accession>A0A1X7RNX2</accession>
<dbReference type="PROSITE" id="PS50097">
    <property type="entry name" value="BTB"/>
    <property type="match status" value="1"/>
</dbReference>
<protein>
    <recommendedName>
        <fullName evidence="1">BTB domain-containing protein</fullName>
    </recommendedName>
</protein>
<proteinExistence type="predicted"/>
<gene>
    <name evidence="2" type="ORF">ZT3D7_G3847</name>
</gene>
<evidence type="ECO:0000313" key="2">
    <source>
        <dbReference type="EMBL" id="SMQ48697.1"/>
    </source>
</evidence>